<name>A0A3D8J2M6_9HELI</name>
<protein>
    <recommendedName>
        <fullName evidence="3">Outer membrane beta-barrel protein</fullName>
    </recommendedName>
</protein>
<dbReference type="InterPro" id="IPR002718">
    <property type="entry name" value="OMP_Helicobacter"/>
</dbReference>
<keyword evidence="2" id="KW-1185">Reference proteome</keyword>
<dbReference type="RefSeq" id="WP_115569178.1">
    <property type="nucleotide sequence ID" value="NZ_NXLV01000003.1"/>
</dbReference>
<gene>
    <name evidence="1" type="ORF">CQA58_02675</name>
</gene>
<sequence>MTRYVKVALLAFLTSSSLLWGRFYIGVEGGYMRDRSVYEYEEKGVSKTEWEKKVLGNGLVGNITLGTEHFFGRNYYGVRWGIFGGYGASQSKDSEFGESKLTTFWAGANFDMFFNFYAKEDFMTGMFMGVEYDYIIQKPSKEAPFGVNNKTQSNNLALRVGLSTLFGNHHRLELLAKVPVYVQDHDKKIAPSKYEFKYEYVQGLLAYKYVF</sequence>
<comment type="caution">
    <text evidence="1">The sequence shown here is derived from an EMBL/GenBank/DDBJ whole genome shotgun (WGS) entry which is preliminary data.</text>
</comment>
<reference evidence="1 2" key="1">
    <citation type="submission" date="2018-04" db="EMBL/GenBank/DDBJ databases">
        <title>Novel Campyloabacter and Helicobacter Species and Strains.</title>
        <authorList>
            <person name="Mannion A.J."/>
            <person name="Shen Z."/>
            <person name="Fox J.G."/>
        </authorList>
    </citation>
    <scope>NUCLEOTIDE SEQUENCE [LARGE SCALE GENOMIC DNA]</scope>
    <source>
        <strain evidence="1 2">MIT 04-9366</strain>
    </source>
</reference>
<accession>A0A3D8J2M6</accession>
<organism evidence="1 2">
    <name type="scientific">Helicobacter brantae</name>
    <dbReference type="NCBI Taxonomy" id="375927"/>
    <lineage>
        <taxon>Bacteria</taxon>
        <taxon>Pseudomonadati</taxon>
        <taxon>Campylobacterota</taxon>
        <taxon>Epsilonproteobacteria</taxon>
        <taxon>Campylobacterales</taxon>
        <taxon>Helicobacteraceae</taxon>
        <taxon>Helicobacter</taxon>
    </lineage>
</organism>
<dbReference type="EMBL" id="NXLV01000003">
    <property type="protein sequence ID" value="RDU71466.1"/>
    <property type="molecule type" value="Genomic_DNA"/>
</dbReference>
<dbReference type="AlphaFoldDB" id="A0A3D8J2M6"/>
<dbReference type="Proteomes" id="UP000257045">
    <property type="component" value="Unassembled WGS sequence"/>
</dbReference>
<evidence type="ECO:0000313" key="2">
    <source>
        <dbReference type="Proteomes" id="UP000257045"/>
    </source>
</evidence>
<dbReference type="Pfam" id="PF01856">
    <property type="entry name" value="HP_OMP"/>
    <property type="match status" value="1"/>
</dbReference>
<evidence type="ECO:0000313" key="1">
    <source>
        <dbReference type="EMBL" id="RDU71466.1"/>
    </source>
</evidence>
<evidence type="ECO:0008006" key="3">
    <source>
        <dbReference type="Google" id="ProtNLM"/>
    </source>
</evidence>
<dbReference type="OrthoDB" id="5325786at2"/>
<proteinExistence type="predicted"/>